<keyword evidence="5" id="KW-1185">Reference proteome</keyword>
<feature type="compositionally biased region" description="Acidic residues" evidence="2">
    <location>
        <begin position="825"/>
        <end position="837"/>
    </location>
</feature>
<feature type="region of interest" description="Disordered" evidence="2">
    <location>
        <begin position="825"/>
        <end position="853"/>
    </location>
</feature>
<keyword evidence="1" id="KW-0808">Transferase</keyword>
<dbReference type="InterPro" id="IPR036950">
    <property type="entry name" value="PBP_transglycosylase"/>
</dbReference>
<evidence type="ECO:0000313" key="5">
    <source>
        <dbReference type="Proteomes" id="UP000282926"/>
    </source>
</evidence>
<feature type="domain" description="Glycosyl transferase family 51" evidence="3">
    <location>
        <begin position="605"/>
        <end position="772"/>
    </location>
</feature>
<feature type="compositionally biased region" description="Polar residues" evidence="2">
    <location>
        <begin position="170"/>
        <end position="180"/>
    </location>
</feature>
<sequence length="853" mass="92125">MLYKQGMNGESKSEHSVARTLADGQGTSGRGSHPVGAALLMCALVCGGLWAGVEALRSPTVLKRAIAPRLATVAAQQGVDLSIGAMGPAGWTGVRAYEVRVGKTQGGQRAEARFDEVELHLDWSETLRARAPKLGEVRLGRFELWGGEASAEAPDVREGADEVSAGRASNEGSSERTSLQAAGRTERFLAPVVRVSWEGGPVDLQGALWPVELGAGEARVDVTGRTLVSMSARGELDSQPFEAGLEGEALVVRTEAMDVAALLRAPAGQLEVESVSLELGASLARLKTGKMPERVTLTKMRARPSERADVALEADTSTLERRGPTVIWRSEGARVRGAQTIYALRDVELSYRADVPGIGLVAEVLDDEGGHLNVEAQWHLPSAMVGINAWFHDFAWDGTTPWPVPGSSRVERALLEGTLHGEVDLAQRIADLNGDLVLEEFHVSAPFLAEETLKFKAMEVGLGATFDAGARALSVGAGRLKLGELDEVRWSGHVIDAGRGFSFGWSLAGDDLDASQVLSELPEAMSGMLAKTRMKGRFGVDLATSGHSAFPDSLMLDVSFTGDVQVEDSLRWDAMRAAGVEVPEEAGGGGFFDSRAHPARDVDPKEWVRIARLPAHVPSALLSAEDATFLQHAGLDWVGLRMAMVHNLREGALERGGSTITQQLAKNLFLTRDRTISRKLQEAFLTWRMESELSKEQILELYTNVVDWGPGVHGLYQASRFYFDRNPDELSVSQSAMLGAILPAPSRFGALIKAGYLPSSRQDKMRRVLVNMRFLEQLTWPEYHAALDEVNRGNLGGVQLAVCADDETAGEDDRSCVEVLESQVEEEGDGEMSFEDGEGSHIPTETGWMPLTH</sequence>
<reference evidence="4 5" key="1">
    <citation type="submission" date="2019-01" db="EMBL/GenBank/DDBJ databases">
        <title>Lujinxingia litoralis gen. nov., sp. nov. and Lujinxingia sediminis gen. nov., sp. nov., new members in the order Bradymonadales, isolated from coastal sediment.</title>
        <authorList>
            <person name="Li C.-M."/>
        </authorList>
    </citation>
    <scope>NUCLEOTIDE SEQUENCE [LARGE SCALE GENOMIC DNA]</scope>
    <source>
        <strain evidence="4 5">SEH01</strain>
    </source>
</reference>
<name>A0ABY0CQV8_9DELT</name>
<dbReference type="EMBL" id="SADD01000012">
    <property type="protein sequence ID" value="RVU42475.1"/>
    <property type="molecule type" value="Genomic_DNA"/>
</dbReference>
<evidence type="ECO:0000259" key="3">
    <source>
        <dbReference type="Pfam" id="PF00912"/>
    </source>
</evidence>
<feature type="region of interest" description="Disordered" evidence="2">
    <location>
        <begin position="150"/>
        <end position="181"/>
    </location>
</feature>
<dbReference type="InterPro" id="IPR050396">
    <property type="entry name" value="Glycosyltr_51/Transpeptidase"/>
</dbReference>
<comment type="caution">
    <text evidence="4">The sequence shown here is derived from an EMBL/GenBank/DDBJ whole genome shotgun (WGS) entry which is preliminary data.</text>
</comment>
<evidence type="ECO:0000256" key="1">
    <source>
        <dbReference type="ARBA" id="ARBA00022679"/>
    </source>
</evidence>
<dbReference type="InterPro" id="IPR001264">
    <property type="entry name" value="Glyco_trans_51"/>
</dbReference>
<dbReference type="PANTHER" id="PTHR32282:SF33">
    <property type="entry name" value="PEPTIDOGLYCAN GLYCOSYLTRANSFERASE"/>
    <property type="match status" value="1"/>
</dbReference>
<dbReference type="Proteomes" id="UP000282926">
    <property type="component" value="Unassembled WGS sequence"/>
</dbReference>
<dbReference type="RefSeq" id="WP_127780977.1">
    <property type="nucleotide sequence ID" value="NZ_SADD01000012.1"/>
</dbReference>
<protein>
    <recommendedName>
        <fullName evidence="3">Glycosyl transferase family 51 domain-containing protein</fullName>
    </recommendedName>
</protein>
<organism evidence="4 5">
    <name type="scientific">Lujinxingia sediminis</name>
    <dbReference type="NCBI Taxonomy" id="2480984"/>
    <lineage>
        <taxon>Bacteria</taxon>
        <taxon>Deltaproteobacteria</taxon>
        <taxon>Bradymonadales</taxon>
        <taxon>Lujinxingiaceae</taxon>
        <taxon>Lujinxingia</taxon>
    </lineage>
</organism>
<accession>A0ABY0CQV8</accession>
<dbReference type="SUPFAM" id="SSF53955">
    <property type="entry name" value="Lysozyme-like"/>
    <property type="match status" value="1"/>
</dbReference>
<dbReference type="InterPro" id="IPR023346">
    <property type="entry name" value="Lysozyme-like_dom_sf"/>
</dbReference>
<dbReference type="Pfam" id="PF00912">
    <property type="entry name" value="Transgly"/>
    <property type="match status" value="1"/>
</dbReference>
<gene>
    <name evidence="4" type="ORF">EA187_16490</name>
</gene>
<dbReference type="Gene3D" id="1.10.3810.10">
    <property type="entry name" value="Biosynthetic peptidoglycan transglycosylase-like"/>
    <property type="match status" value="1"/>
</dbReference>
<feature type="region of interest" description="Disordered" evidence="2">
    <location>
        <begin position="1"/>
        <end position="29"/>
    </location>
</feature>
<evidence type="ECO:0000313" key="4">
    <source>
        <dbReference type="EMBL" id="RVU42475.1"/>
    </source>
</evidence>
<proteinExistence type="predicted"/>
<evidence type="ECO:0000256" key="2">
    <source>
        <dbReference type="SAM" id="MobiDB-lite"/>
    </source>
</evidence>
<dbReference type="PANTHER" id="PTHR32282">
    <property type="entry name" value="BINDING PROTEIN TRANSPEPTIDASE, PUTATIVE-RELATED"/>
    <property type="match status" value="1"/>
</dbReference>